<dbReference type="Proteomes" id="UP001500683">
    <property type="component" value="Unassembled WGS sequence"/>
</dbReference>
<sequence length="219" mass="23777">MSDPRQTFTARQVAAQLLATLRMMDNATDDRLHRHSIQHGAWPWADVVKAYRHALAKIPGVPLATVERIIDRTCCGEDLDAVLAELAPNTLEAARDQGASEPGTGHLPQTEISTLDDDVNVTVGEAPPLGGTARHMQIGIDLPLDTQAAFAYLDTHSVQQLRDMADMWLRIHDHTSGQPIDYGQLATSFEAIGDAIARWRAGDLTAEQALESVAEQLGA</sequence>
<name>A0ABP7X1W3_9ACTN</name>
<evidence type="ECO:0000313" key="2">
    <source>
        <dbReference type="Proteomes" id="UP001500683"/>
    </source>
</evidence>
<reference evidence="2" key="1">
    <citation type="journal article" date="2019" name="Int. J. Syst. Evol. Microbiol.">
        <title>The Global Catalogue of Microorganisms (GCM) 10K type strain sequencing project: providing services to taxonomists for standard genome sequencing and annotation.</title>
        <authorList>
            <consortium name="The Broad Institute Genomics Platform"/>
            <consortium name="The Broad Institute Genome Sequencing Center for Infectious Disease"/>
            <person name="Wu L."/>
            <person name="Ma J."/>
        </authorList>
    </citation>
    <scope>NUCLEOTIDE SEQUENCE [LARGE SCALE GENOMIC DNA]</scope>
    <source>
        <strain evidence="2">JCM 16702</strain>
    </source>
</reference>
<dbReference type="EMBL" id="BAAAZG010000067">
    <property type="protein sequence ID" value="GAA4102269.1"/>
    <property type="molecule type" value="Genomic_DNA"/>
</dbReference>
<evidence type="ECO:0000313" key="1">
    <source>
        <dbReference type="EMBL" id="GAA4102269.1"/>
    </source>
</evidence>
<accession>A0ABP7X1W3</accession>
<gene>
    <name evidence="1" type="ORF">GCM10022214_80140</name>
</gene>
<comment type="caution">
    <text evidence="1">The sequence shown here is derived from an EMBL/GenBank/DDBJ whole genome shotgun (WGS) entry which is preliminary data.</text>
</comment>
<proteinExistence type="predicted"/>
<organism evidence="1 2">
    <name type="scientific">Actinomadura miaoliensis</name>
    <dbReference type="NCBI Taxonomy" id="430685"/>
    <lineage>
        <taxon>Bacteria</taxon>
        <taxon>Bacillati</taxon>
        <taxon>Actinomycetota</taxon>
        <taxon>Actinomycetes</taxon>
        <taxon>Streptosporangiales</taxon>
        <taxon>Thermomonosporaceae</taxon>
        <taxon>Actinomadura</taxon>
    </lineage>
</organism>
<protein>
    <submittedName>
        <fullName evidence="1">Uncharacterized protein</fullName>
    </submittedName>
</protein>
<keyword evidence="2" id="KW-1185">Reference proteome</keyword>
<dbReference type="RefSeq" id="WP_344958086.1">
    <property type="nucleotide sequence ID" value="NZ_BAAAZG010000067.1"/>
</dbReference>